<proteinExistence type="predicted"/>
<accession>A0A8D8SJY8</accession>
<evidence type="ECO:0000256" key="2">
    <source>
        <dbReference type="ARBA" id="ARBA00021428"/>
    </source>
</evidence>
<keyword evidence="5" id="KW-0067">ATP-binding</keyword>
<dbReference type="EMBL" id="HBUF01222305">
    <property type="protein sequence ID" value="CAG6669946.1"/>
    <property type="molecule type" value="Transcribed_RNA"/>
</dbReference>
<evidence type="ECO:0000313" key="8">
    <source>
        <dbReference type="EMBL" id="CAG6669946.1"/>
    </source>
</evidence>
<dbReference type="PANTHER" id="PTHR11096">
    <property type="entry name" value="RNA 3' TERMINAL PHOSPHATE CYCLASE"/>
    <property type="match status" value="1"/>
</dbReference>
<dbReference type="InterPro" id="IPR037136">
    <property type="entry name" value="RNA3'_phos_cyclase_dom_sf"/>
</dbReference>
<feature type="active site" description="Tele-AMP-histidine intermediate" evidence="4">
    <location>
        <position position="356"/>
    </location>
</feature>
<evidence type="ECO:0000259" key="7">
    <source>
        <dbReference type="Pfam" id="PF01137"/>
    </source>
</evidence>
<dbReference type="PANTHER" id="PTHR11096:SF0">
    <property type="entry name" value="RNA 3'-TERMINAL PHOSPHATE CYCLASE"/>
    <property type="match status" value="1"/>
</dbReference>
<dbReference type="Pfam" id="PF01137">
    <property type="entry name" value="RTC"/>
    <property type="match status" value="1"/>
</dbReference>
<dbReference type="InterPro" id="IPR013792">
    <property type="entry name" value="RNA3'P_cycl/enolpyr_Trfase_a/b"/>
</dbReference>
<sequence length="401" mass="44870">MSKSYPRISNIFLALPCIVLEAMGSPASIGPTNLANVVSIDGSVHEGGGQLLRVALVFSSILNKPVHINNIRLHRKSPGLQAEHIASVELARNMCKADVRHMVKDSRELFFAPRTNLTHDEYDADTKGHGSVTLLMQVGLPLAMFSSGITQFSLKGSTNTFNAPSLDFYTNAWDPLTFKFFGTNMEIRDIRRGFFPKGRGHVYLEVYPVQYLRPIDLTEFEEIVTTWGRAVCTPDIKIDTVDIMGDIVEEYLLTHHREAYEKIDILREQLRPYEAHGNGSAIYLFAETTSRAILSAGLTVQKYRGFNETAVQVAQEFSNLLKTKVCVDDYMQDQLIVLMALAKGKSRIKTGNITLHTKTAIHVAETMSRAKFNIVDNKDGTHIIECDGIGFENKLIDRPYV</sequence>
<dbReference type="PIRSF" id="PIRSF005378">
    <property type="entry name" value="RNA3'_term_phos_cycl_euk"/>
    <property type="match status" value="1"/>
</dbReference>
<comment type="catalytic activity">
    <reaction evidence="3">
        <text>a 3'-end 3'-phospho-ribonucleotide-RNA + ATP = a 3'-end 2',3'-cyclophospho-ribonucleotide-RNA + AMP + diphosphate</text>
        <dbReference type="Rhea" id="RHEA:23976"/>
        <dbReference type="Rhea" id="RHEA-COMP:10463"/>
        <dbReference type="Rhea" id="RHEA-COMP:10464"/>
        <dbReference type="ChEBI" id="CHEBI:30616"/>
        <dbReference type="ChEBI" id="CHEBI:33019"/>
        <dbReference type="ChEBI" id="CHEBI:83062"/>
        <dbReference type="ChEBI" id="CHEBI:83064"/>
        <dbReference type="ChEBI" id="CHEBI:456215"/>
        <dbReference type="EC" id="6.5.1.4"/>
    </reaction>
</comment>
<evidence type="ECO:0000256" key="5">
    <source>
        <dbReference type="PIRSR" id="PIRSR005378-2"/>
    </source>
</evidence>
<evidence type="ECO:0000256" key="3">
    <source>
        <dbReference type="ARBA" id="ARBA00024481"/>
    </source>
</evidence>
<dbReference type="InterPro" id="IPR036553">
    <property type="entry name" value="RPTC_insert"/>
</dbReference>
<reference evidence="8" key="1">
    <citation type="submission" date="2021-05" db="EMBL/GenBank/DDBJ databases">
        <authorList>
            <person name="Alioto T."/>
            <person name="Alioto T."/>
            <person name="Gomez Garrido J."/>
        </authorList>
    </citation>
    <scope>NUCLEOTIDE SEQUENCE</scope>
</reference>
<dbReference type="InterPro" id="IPR017770">
    <property type="entry name" value="RNA3'_term_phos_cyc_type_1"/>
</dbReference>
<keyword evidence="5" id="KW-0547">Nucleotide-binding</keyword>
<feature type="chain" id="PRO_5033962943" description="RNA 3'-terminal phosphate cyclase" evidence="6">
    <location>
        <begin position="25"/>
        <end position="401"/>
    </location>
</feature>
<name>A0A8D8SJY8_9HEMI</name>
<protein>
    <recommendedName>
        <fullName evidence="2">RNA 3'-terminal phosphate cyclase</fullName>
        <ecNumber evidence="1">6.5.1.4</ecNumber>
    </recommendedName>
</protein>
<dbReference type="Gene3D" id="3.65.10.20">
    <property type="entry name" value="RNA 3'-terminal phosphate cyclase domain"/>
    <property type="match status" value="1"/>
</dbReference>
<feature type="binding site" evidence="5">
    <location>
        <begin position="330"/>
        <end position="334"/>
    </location>
    <ligand>
        <name>ATP</name>
        <dbReference type="ChEBI" id="CHEBI:30616"/>
    </ligand>
</feature>
<feature type="domain" description="RNA 3'-terminal phosphate cyclase" evidence="7">
    <location>
        <begin position="45"/>
        <end position="374"/>
    </location>
</feature>
<dbReference type="Gene3D" id="3.30.360.20">
    <property type="entry name" value="RNA 3'-terminal phosphate cyclase, insert domain"/>
    <property type="match status" value="1"/>
</dbReference>
<dbReference type="GO" id="GO:0005524">
    <property type="term" value="F:ATP binding"/>
    <property type="evidence" value="ECO:0007669"/>
    <property type="project" value="UniProtKB-KW"/>
</dbReference>
<feature type="binding site" evidence="5">
    <location>
        <position position="137"/>
    </location>
    <ligand>
        <name>ATP</name>
        <dbReference type="ChEBI" id="CHEBI:30616"/>
    </ligand>
</feature>
<evidence type="ECO:0000256" key="6">
    <source>
        <dbReference type="SAM" id="SignalP"/>
    </source>
</evidence>
<evidence type="ECO:0000256" key="4">
    <source>
        <dbReference type="PIRSR" id="PIRSR005378-1"/>
    </source>
</evidence>
<dbReference type="EMBL" id="HBUF01222303">
    <property type="protein sequence ID" value="CAG6669943.1"/>
    <property type="molecule type" value="Transcribed_RNA"/>
</dbReference>
<dbReference type="InterPro" id="IPR000228">
    <property type="entry name" value="RNA3'_term_phos_cyc"/>
</dbReference>
<dbReference type="NCBIfam" id="TIGR03399">
    <property type="entry name" value="RNA_3prim_cycl"/>
    <property type="match status" value="1"/>
</dbReference>
<dbReference type="GO" id="GO:0006396">
    <property type="term" value="P:RNA processing"/>
    <property type="evidence" value="ECO:0007669"/>
    <property type="project" value="InterPro"/>
</dbReference>
<feature type="signal peptide" evidence="6">
    <location>
        <begin position="1"/>
        <end position="24"/>
    </location>
</feature>
<dbReference type="GO" id="GO:0005634">
    <property type="term" value="C:nucleus"/>
    <property type="evidence" value="ECO:0007669"/>
    <property type="project" value="TreeGrafter"/>
</dbReference>
<organism evidence="8">
    <name type="scientific">Cacopsylla melanoneura</name>
    <dbReference type="NCBI Taxonomy" id="428564"/>
    <lineage>
        <taxon>Eukaryota</taxon>
        <taxon>Metazoa</taxon>
        <taxon>Ecdysozoa</taxon>
        <taxon>Arthropoda</taxon>
        <taxon>Hexapoda</taxon>
        <taxon>Insecta</taxon>
        <taxon>Pterygota</taxon>
        <taxon>Neoptera</taxon>
        <taxon>Paraneoptera</taxon>
        <taxon>Hemiptera</taxon>
        <taxon>Sternorrhyncha</taxon>
        <taxon>Psylloidea</taxon>
        <taxon>Psyllidae</taxon>
        <taxon>Psyllinae</taxon>
        <taxon>Cacopsylla</taxon>
    </lineage>
</organism>
<dbReference type="AlphaFoldDB" id="A0A8D8SJY8"/>
<keyword evidence="6" id="KW-0732">Signal</keyword>
<evidence type="ECO:0000256" key="1">
    <source>
        <dbReference type="ARBA" id="ARBA00012725"/>
    </source>
</evidence>
<dbReference type="SUPFAM" id="SSF55205">
    <property type="entry name" value="EPT/RTPC-like"/>
    <property type="match status" value="2"/>
</dbReference>
<dbReference type="EC" id="6.5.1.4" evidence="1"/>
<dbReference type="GO" id="GO:0003963">
    <property type="term" value="F:RNA-3'-phosphate cyclase activity"/>
    <property type="evidence" value="ECO:0007669"/>
    <property type="project" value="UniProtKB-EC"/>
</dbReference>
<dbReference type="InterPro" id="IPR023797">
    <property type="entry name" value="RNA3'_phos_cyclase_dom"/>
</dbReference>